<reference evidence="1 2" key="1">
    <citation type="journal article" date="2009" name="Stand. Genomic Sci.">
        <title>Complete genome sequence of Stackebrandtia nassauensis type strain (LLR-40K-21).</title>
        <authorList>
            <person name="Munk C."/>
            <person name="Lapidus A."/>
            <person name="Copeland A."/>
            <person name="Jando M."/>
            <person name="Mayilraj S."/>
            <person name="Glavina Del Rio T."/>
            <person name="Nolan M."/>
            <person name="Chen F."/>
            <person name="Lucas S."/>
            <person name="Tice H."/>
            <person name="Cheng J.F."/>
            <person name="Han C."/>
            <person name="Detter J.C."/>
            <person name="Bruce D."/>
            <person name="Goodwin L."/>
            <person name="Chain P."/>
            <person name="Pitluck S."/>
            <person name="Goker M."/>
            <person name="Ovchinikova G."/>
            <person name="Pati A."/>
            <person name="Ivanova N."/>
            <person name="Mavromatis K."/>
            <person name="Chen A."/>
            <person name="Palaniappan K."/>
            <person name="Land M."/>
            <person name="Hauser L."/>
            <person name="Chang Y.J."/>
            <person name="Jeffries C.D."/>
            <person name="Bristow J."/>
            <person name="Eisen J.A."/>
            <person name="Markowitz V."/>
            <person name="Hugenholtz P."/>
            <person name="Kyrpides N.C."/>
            <person name="Klenk H.P."/>
        </authorList>
    </citation>
    <scope>NUCLEOTIDE SEQUENCE [LARGE SCALE GENOMIC DNA]</scope>
    <source>
        <strain evidence="2">DSM 44728 / CIP 108903 / NRRL B-16338 / NBRC 102104 / LLR-40K-21</strain>
    </source>
</reference>
<dbReference type="InterPro" id="IPR038071">
    <property type="entry name" value="UROD/MetE-like_sf"/>
</dbReference>
<dbReference type="AlphaFoldDB" id="D3PUM6"/>
<gene>
    <name evidence="1" type="ordered locus">Snas_3375</name>
</gene>
<dbReference type="SUPFAM" id="SSF51726">
    <property type="entry name" value="UROD/MetE-like"/>
    <property type="match status" value="1"/>
</dbReference>
<evidence type="ECO:0000313" key="2">
    <source>
        <dbReference type="Proteomes" id="UP000000844"/>
    </source>
</evidence>
<accession>D3PUM6</accession>
<dbReference type="eggNOG" id="COG0620">
    <property type="taxonomic scope" value="Bacteria"/>
</dbReference>
<dbReference type="RefSeq" id="WP_013018610.1">
    <property type="nucleotide sequence ID" value="NC_013947.1"/>
</dbReference>
<name>D3PUM6_STANL</name>
<keyword evidence="2" id="KW-1185">Reference proteome</keyword>
<protein>
    <submittedName>
        <fullName evidence="1">Uncharacterized protein</fullName>
    </submittedName>
</protein>
<dbReference type="Proteomes" id="UP000000844">
    <property type="component" value="Chromosome"/>
</dbReference>
<dbReference type="STRING" id="446470.Snas_3375"/>
<dbReference type="EMBL" id="CP001778">
    <property type="protein sequence ID" value="ADD43039.1"/>
    <property type="molecule type" value="Genomic_DNA"/>
</dbReference>
<dbReference type="HOGENOM" id="CLU_768984_0_0_11"/>
<dbReference type="OrthoDB" id="4504900at2"/>
<evidence type="ECO:0000313" key="1">
    <source>
        <dbReference type="EMBL" id="ADD43039.1"/>
    </source>
</evidence>
<dbReference type="KEGG" id="sna:Snas_3375"/>
<sequence length="345" mass="37902">MSRLVHYVGSLPPEINTSPRDGMRWIIDHSADAGLSTLPWDSDPRWIVEFLLGLAERGEALEVVQSGDWGDYDKQQRYRVKSGVKLTASHVSMRRAERIRQNLAVYRELVADDSRLDGVPFQQSLPSPLDLSLFTFGQRPVLLKHVATYADALAAEVTDLHATDGDDLVWQLEAPTVLVLLNKTPRPLRGFVARRLAAQMAGFVERLPQEARLILHLCYGNLNDRELVAPRDLAGVDVFLNALHTRLRAQNRAIPPVHVPAAYGSQPPPVRPQFYAALGSVHADWPLVAGIVDENQPDDSRKALALFEAAADRSSHAVATACGLGRHSEADARAAAALMTELSTA</sequence>
<dbReference type="Gene3D" id="3.20.20.210">
    <property type="match status" value="1"/>
</dbReference>
<proteinExistence type="predicted"/>
<organism evidence="1 2">
    <name type="scientific">Stackebrandtia nassauensis (strain DSM 44728 / CIP 108903 / NRRL B-16338 / NBRC 102104 / LLR-40K-21)</name>
    <dbReference type="NCBI Taxonomy" id="446470"/>
    <lineage>
        <taxon>Bacteria</taxon>
        <taxon>Bacillati</taxon>
        <taxon>Actinomycetota</taxon>
        <taxon>Actinomycetes</taxon>
        <taxon>Glycomycetales</taxon>
        <taxon>Glycomycetaceae</taxon>
        <taxon>Stackebrandtia</taxon>
    </lineage>
</organism>